<evidence type="ECO:0000313" key="8">
    <source>
        <dbReference type="EMBL" id="OVA18323.1"/>
    </source>
</evidence>
<feature type="transmembrane region" description="Helical" evidence="6">
    <location>
        <begin position="526"/>
        <end position="543"/>
    </location>
</feature>
<evidence type="ECO:0000256" key="2">
    <source>
        <dbReference type="ARBA" id="ARBA00022475"/>
    </source>
</evidence>
<feature type="transmembrane region" description="Helical" evidence="6">
    <location>
        <begin position="41"/>
        <end position="60"/>
    </location>
</feature>
<feature type="domain" description="Integral membrane bound transporter" evidence="7">
    <location>
        <begin position="444"/>
        <end position="572"/>
    </location>
</feature>
<organism evidence="8 9">
    <name type="scientific">Macleaya cordata</name>
    <name type="common">Five-seeded plume-poppy</name>
    <name type="synonym">Bocconia cordata</name>
    <dbReference type="NCBI Taxonomy" id="56857"/>
    <lineage>
        <taxon>Eukaryota</taxon>
        <taxon>Viridiplantae</taxon>
        <taxon>Streptophyta</taxon>
        <taxon>Embryophyta</taxon>
        <taxon>Tracheophyta</taxon>
        <taxon>Spermatophyta</taxon>
        <taxon>Magnoliopsida</taxon>
        <taxon>Ranunculales</taxon>
        <taxon>Papaveraceae</taxon>
        <taxon>Papaveroideae</taxon>
        <taxon>Macleaya</taxon>
    </lineage>
</organism>
<dbReference type="InParanoid" id="A0A200R6L7"/>
<name>A0A200R6L7_MACCD</name>
<reference evidence="8 9" key="1">
    <citation type="journal article" date="2017" name="Mol. Plant">
        <title>The Genome of Medicinal Plant Macleaya cordata Provides New Insights into Benzylisoquinoline Alkaloids Metabolism.</title>
        <authorList>
            <person name="Liu X."/>
            <person name="Liu Y."/>
            <person name="Huang P."/>
            <person name="Ma Y."/>
            <person name="Qing Z."/>
            <person name="Tang Q."/>
            <person name="Cao H."/>
            <person name="Cheng P."/>
            <person name="Zheng Y."/>
            <person name="Yuan Z."/>
            <person name="Zhou Y."/>
            <person name="Liu J."/>
            <person name="Tang Z."/>
            <person name="Zhuo Y."/>
            <person name="Zhang Y."/>
            <person name="Yu L."/>
            <person name="Huang J."/>
            <person name="Yang P."/>
            <person name="Peng Q."/>
            <person name="Zhang J."/>
            <person name="Jiang W."/>
            <person name="Zhang Z."/>
            <person name="Lin K."/>
            <person name="Ro D.K."/>
            <person name="Chen X."/>
            <person name="Xiong X."/>
            <person name="Shang Y."/>
            <person name="Huang S."/>
            <person name="Zeng J."/>
        </authorList>
    </citation>
    <scope>NUCLEOTIDE SEQUENCE [LARGE SCALE GENOMIC DNA]</scope>
    <source>
        <strain evidence="9">cv. BLH2017</strain>
        <tissue evidence="8">Root</tissue>
    </source>
</reference>
<evidence type="ECO:0000259" key="7">
    <source>
        <dbReference type="Pfam" id="PF13515"/>
    </source>
</evidence>
<dbReference type="GO" id="GO:0005886">
    <property type="term" value="C:plasma membrane"/>
    <property type="evidence" value="ECO:0007669"/>
    <property type="project" value="UniProtKB-SubCell"/>
</dbReference>
<dbReference type="EMBL" id="MVGT01000437">
    <property type="protein sequence ID" value="OVA18323.1"/>
    <property type="molecule type" value="Genomic_DNA"/>
</dbReference>
<comment type="subcellular location">
    <subcellularLocation>
        <location evidence="1">Cell membrane</location>
        <topology evidence="1">Multi-pass membrane protein</topology>
    </subcellularLocation>
</comment>
<evidence type="ECO:0000256" key="1">
    <source>
        <dbReference type="ARBA" id="ARBA00004651"/>
    </source>
</evidence>
<feature type="transmembrane region" description="Helical" evidence="6">
    <location>
        <begin position="66"/>
        <end position="85"/>
    </location>
</feature>
<dbReference type="AlphaFoldDB" id="A0A200R6L7"/>
<keyword evidence="4 6" id="KW-1133">Transmembrane helix</keyword>
<evidence type="ECO:0000256" key="6">
    <source>
        <dbReference type="SAM" id="Phobius"/>
    </source>
</evidence>
<keyword evidence="9" id="KW-1185">Reference proteome</keyword>
<feature type="transmembrane region" description="Helical" evidence="6">
    <location>
        <begin position="432"/>
        <end position="452"/>
    </location>
</feature>
<evidence type="ECO:0000256" key="3">
    <source>
        <dbReference type="ARBA" id="ARBA00022692"/>
    </source>
</evidence>
<proteinExistence type="predicted"/>
<sequence length="847" mass="94086">MSTIITLVESATTTTEPAATATTTKTISRTRAVWHPRIASAFRTALACTIVGFITLFSPVVLQREVAFPALSYVTVILIVSEASLGDTIRGCWHVLYATFQGVLPAILSLWLIGPARYSISASVVAVTLMSFVITLPESTHLICKRIALAQIVILYSVTSVEGVHTGVITHPVHVAASAGVGGLAALFALVFPYPRLASYEVRKKSMLFKENISERLNLFVNAFCAENKTSALASISQAKSLVKTGTTLFQNIKIKQESMQWERPLNRLAKQYDMNPTDRLQALEIPLKGIEIALTSCSSFPVRVADQELKNLLLSLKEQINITLKQTKSSPPSDSSTVPETAKEEEEEVLHELFLQTLQTNFPTQSDLPSFFFLFCMKLLHDESIATRSDRTASKNNPTPKIEESVQKQDQYIKKSVLSSWILTRIITTRLMYAAKCSLSLGLAVLFGMMFSKENGFWAGLTVGVGMAGGREATFKIANIKAQGTVLGTIYGVLACFLFPRFVEIRFLSLLPWIIFTSFLRRSRMYDQAGAISAIIAALIILGRKDYGPPSEFAIVRITEAFIGLTCSIMVELLLQPTRASTMAKVQLSKSLRALHDYIGSIDVPANRKNNSKMCLTELKEKEKKLRVNVSELGKFIAEAGVEPNFWFIPFHGACYSKLLGSLSKMVDLLLFATHAMGFLAQESHRFGVAWIELQEQIGGDLDHFKEMVVSSLKCFEEVTLIKSLANLEKELKSKNISYDLELGKSNANGLRVLISEDEDEMEKIMSSFVQHSREVVDKVDVYEGDEEELKSQMVLCLSAIGFCIDALMKETREIEKNVKELVQWENPSSHVNLCEIYCKINALYT</sequence>
<dbReference type="Proteomes" id="UP000195402">
    <property type="component" value="Unassembled WGS sequence"/>
</dbReference>
<keyword evidence="3 6" id="KW-0812">Transmembrane</keyword>
<evidence type="ECO:0000256" key="4">
    <source>
        <dbReference type="ARBA" id="ARBA00022989"/>
    </source>
</evidence>
<dbReference type="OrthoDB" id="68611at2759"/>
<feature type="transmembrane region" description="Helical" evidence="6">
    <location>
        <begin position="175"/>
        <end position="195"/>
    </location>
</feature>
<feature type="transmembrane region" description="Helical" evidence="6">
    <location>
        <begin position="148"/>
        <end position="169"/>
    </location>
</feature>
<evidence type="ECO:0000256" key="5">
    <source>
        <dbReference type="ARBA" id="ARBA00023136"/>
    </source>
</evidence>
<dbReference type="PANTHER" id="PTHR30509">
    <property type="entry name" value="P-HYDROXYBENZOIC ACID EFFLUX PUMP SUBUNIT-RELATED"/>
    <property type="match status" value="1"/>
</dbReference>
<protein>
    <submittedName>
        <fullName evidence="8">Para-hydroxybenzoic acid efflux pump subunit AaeB/fusaric acid resistance protein</fullName>
    </submittedName>
</protein>
<evidence type="ECO:0000313" key="9">
    <source>
        <dbReference type="Proteomes" id="UP000195402"/>
    </source>
</evidence>
<keyword evidence="2" id="KW-1003">Cell membrane</keyword>
<dbReference type="FunCoup" id="A0A200R6L7">
    <property type="interactions" value="132"/>
</dbReference>
<feature type="transmembrane region" description="Helical" evidence="6">
    <location>
        <begin position="118"/>
        <end position="136"/>
    </location>
</feature>
<dbReference type="OMA" id="CEVKQSC"/>
<feature type="transmembrane region" description="Helical" evidence="6">
    <location>
        <begin position="92"/>
        <end position="112"/>
    </location>
</feature>
<feature type="transmembrane region" description="Helical" evidence="6">
    <location>
        <begin position="555"/>
        <end position="576"/>
    </location>
</feature>
<dbReference type="InterPro" id="IPR049453">
    <property type="entry name" value="Memb_transporter_dom"/>
</dbReference>
<accession>A0A200R6L7</accession>
<feature type="transmembrane region" description="Helical" evidence="6">
    <location>
        <begin position="491"/>
        <end position="514"/>
    </location>
</feature>
<gene>
    <name evidence="8" type="ORF">BVC80_1835g760</name>
</gene>
<dbReference type="PANTHER" id="PTHR30509:SF9">
    <property type="entry name" value="MULTIDRUG RESISTANCE PROTEIN MDTO"/>
    <property type="match status" value="1"/>
</dbReference>
<dbReference type="Pfam" id="PF13515">
    <property type="entry name" value="FUSC_2"/>
    <property type="match status" value="1"/>
</dbReference>
<dbReference type="STRING" id="56857.A0A200R6L7"/>
<keyword evidence="5 6" id="KW-0472">Membrane</keyword>
<comment type="caution">
    <text evidence="8">The sequence shown here is derived from an EMBL/GenBank/DDBJ whole genome shotgun (WGS) entry which is preliminary data.</text>
</comment>